<name>A0ABP0U8I2_9BRYO</name>
<dbReference type="PANTHER" id="PTHR24071:SF33">
    <property type="entry name" value="GTP-BINDING NUCLEAR PROTEIN RAN-1"/>
    <property type="match status" value="1"/>
</dbReference>
<dbReference type="InterPro" id="IPR001806">
    <property type="entry name" value="Small_GTPase"/>
</dbReference>
<dbReference type="Gene3D" id="3.40.50.300">
    <property type="entry name" value="P-loop containing nucleotide triphosphate hydrolases"/>
    <property type="match status" value="1"/>
</dbReference>
<dbReference type="SMART" id="SM00173">
    <property type="entry name" value="RAS"/>
    <property type="match status" value="1"/>
</dbReference>
<dbReference type="SMART" id="SM00176">
    <property type="entry name" value="RAN"/>
    <property type="match status" value="1"/>
</dbReference>
<feature type="signal peptide" evidence="7">
    <location>
        <begin position="1"/>
        <end position="28"/>
    </location>
</feature>
<evidence type="ECO:0000256" key="4">
    <source>
        <dbReference type="ARBA" id="ARBA00023134"/>
    </source>
</evidence>
<dbReference type="PROSITE" id="PS51419">
    <property type="entry name" value="RAB"/>
    <property type="match status" value="1"/>
</dbReference>
<evidence type="ECO:0000256" key="7">
    <source>
        <dbReference type="SAM" id="SignalP"/>
    </source>
</evidence>
<keyword evidence="2 6" id="KW-0547">Nucleotide-binding</keyword>
<dbReference type="Proteomes" id="UP001497512">
    <property type="component" value="Chromosome 2"/>
</dbReference>
<dbReference type="SUPFAM" id="SSF52540">
    <property type="entry name" value="P-loop containing nucleoside triphosphate hydrolases"/>
    <property type="match status" value="1"/>
</dbReference>
<evidence type="ECO:0000256" key="1">
    <source>
        <dbReference type="ARBA" id="ARBA00022448"/>
    </source>
</evidence>
<keyword evidence="4 6" id="KW-0342">GTP-binding</keyword>
<accession>A0ABP0U8I2</accession>
<evidence type="ECO:0000313" key="9">
    <source>
        <dbReference type="Proteomes" id="UP001497512"/>
    </source>
</evidence>
<reference evidence="8" key="1">
    <citation type="submission" date="2024-02" db="EMBL/GenBank/DDBJ databases">
        <authorList>
            <consortium name="ELIXIR-Norway"/>
            <consortium name="Elixir Norway"/>
        </authorList>
    </citation>
    <scope>NUCLEOTIDE SEQUENCE</scope>
</reference>
<dbReference type="EMBL" id="OZ019894">
    <property type="protein sequence ID" value="CAK9215217.1"/>
    <property type="molecule type" value="Genomic_DNA"/>
</dbReference>
<evidence type="ECO:0000256" key="2">
    <source>
        <dbReference type="ARBA" id="ARBA00022741"/>
    </source>
</evidence>
<feature type="chain" id="PRO_5045079895" description="GTP-binding nuclear protein" evidence="7">
    <location>
        <begin position="29"/>
        <end position="253"/>
    </location>
</feature>
<keyword evidence="6" id="KW-0539">Nucleus</keyword>
<protein>
    <recommendedName>
        <fullName evidence="6">GTP-binding nuclear protein</fullName>
    </recommendedName>
</protein>
<dbReference type="SMART" id="SM00175">
    <property type="entry name" value="RAB"/>
    <property type="match status" value="1"/>
</dbReference>
<proteinExistence type="inferred from homology"/>
<evidence type="ECO:0000256" key="3">
    <source>
        <dbReference type="ARBA" id="ARBA00022927"/>
    </source>
</evidence>
<evidence type="ECO:0000313" key="8">
    <source>
        <dbReference type="EMBL" id="CAK9215217.1"/>
    </source>
</evidence>
<comment type="similarity">
    <text evidence="6">Belongs to the small GTPase superfamily. Ran family.</text>
</comment>
<comment type="function">
    <text evidence="5 6">GTP-binding protein involved in nucleocytoplasmic transport. Required for the import of protein into the nucleus and also for RNA export. Involved in chromatin condensation and control of cell cycle.</text>
</comment>
<dbReference type="PROSITE" id="PS51418">
    <property type="entry name" value="RAN"/>
    <property type="match status" value="1"/>
</dbReference>
<gene>
    <name evidence="8" type="ORF">CSSPTR1EN2_LOCUS12621</name>
</gene>
<evidence type="ECO:0000256" key="6">
    <source>
        <dbReference type="RuleBase" id="RU363057"/>
    </source>
</evidence>
<keyword evidence="9" id="KW-1185">Reference proteome</keyword>
<dbReference type="InterPro" id="IPR002041">
    <property type="entry name" value="Ran_GTPase"/>
</dbReference>
<comment type="subcellular location">
    <subcellularLocation>
        <location evidence="6">Nucleus</location>
    </subcellularLocation>
</comment>
<evidence type="ECO:0000256" key="5">
    <source>
        <dbReference type="ARBA" id="ARBA00024659"/>
    </source>
</evidence>
<dbReference type="PANTHER" id="PTHR24071">
    <property type="entry name" value="RAN GTPASE"/>
    <property type="match status" value="1"/>
</dbReference>
<keyword evidence="3 6" id="KW-0653">Protein transport</keyword>
<dbReference type="InterPro" id="IPR027417">
    <property type="entry name" value="P-loop_NTPase"/>
</dbReference>
<organism evidence="8 9">
    <name type="scientific">Sphagnum troendelagicum</name>
    <dbReference type="NCBI Taxonomy" id="128251"/>
    <lineage>
        <taxon>Eukaryota</taxon>
        <taxon>Viridiplantae</taxon>
        <taxon>Streptophyta</taxon>
        <taxon>Embryophyta</taxon>
        <taxon>Bryophyta</taxon>
        <taxon>Sphagnophytina</taxon>
        <taxon>Sphagnopsida</taxon>
        <taxon>Sphagnales</taxon>
        <taxon>Sphagnaceae</taxon>
        <taxon>Sphagnum</taxon>
    </lineage>
</organism>
<sequence length="253" mass="28288">MIVLLLFAAVACAALLLLLLTRWPAAFTTVDHCPPPAFKLIIVGDPGTTGGFLKSHLSACSSAEFYKNLCHGTPGVEVHTLHLFTNSGHIQFDCWDTNPDQENLGGLRDGYLIGAHCAIIMLDLTVKSTFHYFSRCYRDLLKVCGDIPVVVCGINNMDMKNREVKSKQVTVSVNIGKKVKKIALQRNRKVQYYEISAESNYNFEKPFLYLARELVGDANPHFENPHFEKSPALAEVQVDIATTQEHHEKQKLE</sequence>
<keyword evidence="7" id="KW-0732">Signal</keyword>
<keyword evidence="1 6" id="KW-0813">Transport</keyword>
<dbReference type="PRINTS" id="PR00627">
    <property type="entry name" value="GTPRANTC4"/>
</dbReference>
<dbReference type="Pfam" id="PF00071">
    <property type="entry name" value="Ras"/>
    <property type="match status" value="1"/>
</dbReference>